<evidence type="ECO:0000313" key="7">
    <source>
        <dbReference type="Proteomes" id="UP001208938"/>
    </source>
</evidence>
<dbReference type="PROSITE" id="PS50931">
    <property type="entry name" value="HTH_LYSR"/>
    <property type="match status" value="2"/>
</dbReference>
<keyword evidence="3" id="KW-0238">DNA-binding</keyword>
<dbReference type="SUPFAM" id="SSF53850">
    <property type="entry name" value="Periplasmic binding protein-like II"/>
    <property type="match status" value="1"/>
</dbReference>
<dbReference type="InterPro" id="IPR036388">
    <property type="entry name" value="WH-like_DNA-bd_sf"/>
</dbReference>
<evidence type="ECO:0000256" key="3">
    <source>
        <dbReference type="ARBA" id="ARBA00023125"/>
    </source>
</evidence>
<accession>A0ABT3GZ90</accession>
<keyword evidence="7" id="KW-1185">Reference proteome</keyword>
<dbReference type="RefSeq" id="WP_264505806.1">
    <property type="nucleotide sequence ID" value="NZ_JAPDFL010000001.1"/>
</dbReference>
<name>A0ABT3GZ90_9RHOB</name>
<dbReference type="Pfam" id="PF03466">
    <property type="entry name" value="LysR_substrate"/>
    <property type="match status" value="1"/>
</dbReference>
<dbReference type="PANTHER" id="PTHR30126">
    <property type="entry name" value="HTH-TYPE TRANSCRIPTIONAL REGULATOR"/>
    <property type="match status" value="1"/>
</dbReference>
<dbReference type="InterPro" id="IPR005119">
    <property type="entry name" value="LysR_subst-bd"/>
</dbReference>
<evidence type="ECO:0000259" key="5">
    <source>
        <dbReference type="PROSITE" id="PS50931"/>
    </source>
</evidence>
<feature type="domain" description="HTH lysR-type" evidence="5">
    <location>
        <begin position="3"/>
        <end position="60"/>
    </location>
</feature>
<dbReference type="InterPro" id="IPR000847">
    <property type="entry name" value="LysR_HTH_N"/>
</dbReference>
<organism evidence="6 7">
    <name type="scientific">Pararhodobacter zhoushanensis</name>
    <dbReference type="NCBI Taxonomy" id="2479545"/>
    <lineage>
        <taxon>Bacteria</taxon>
        <taxon>Pseudomonadati</taxon>
        <taxon>Pseudomonadota</taxon>
        <taxon>Alphaproteobacteria</taxon>
        <taxon>Rhodobacterales</taxon>
        <taxon>Paracoccaceae</taxon>
        <taxon>Pararhodobacter</taxon>
    </lineage>
</organism>
<evidence type="ECO:0000256" key="1">
    <source>
        <dbReference type="ARBA" id="ARBA00009437"/>
    </source>
</evidence>
<feature type="domain" description="HTH lysR-type" evidence="5">
    <location>
        <begin position="96"/>
        <end position="149"/>
    </location>
</feature>
<gene>
    <name evidence="6" type="ORF">OKW52_11370</name>
</gene>
<sequence>MTPSLRHLRVFLAVLDCGTITGAARACNISQPAASQAIARLERDAGMALIHHARDASGPTDAGRAFGLRVRRALARLDASLAVVAPRLVLTATRSQLGALIAVRDAENFTFAAQRLGLSQPSVHRAVTQLESEAGRPLFQRTGKRMQPTRAAQMLADAARLCFSELEQAAAELADLAGHEAGQIVIGALPLSRSIVLPRALAEFRRLRPTMPLRILDGPYTDMLAGLRRGEIDMIVGALRAPLPVPEVVQTPLFTDDLVLVVRPGHPLRQVGAPDLDQLARYPWIVPRPGTPSRASFERYLGEFGPRRLAMIECSSLVLLRELLILSDHIGCLSRMQAGAEIALGALSLLDVSLPESARPIGLTTREDWLPTAAQAQLVEILHRVGATL</sequence>
<proteinExistence type="inferred from homology"/>
<reference evidence="6 7" key="1">
    <citation type="submission" date="2022-10" db="EMBL/GenBank/DDBJ databases">
        <title>Pararhodobacter sp. nov., isolated from marine algae.</title>
        <authorList>
            <person name="Choi B.J."/>
            <person name="Kim J.M."/>
            <person name="Lee J.K."/>
            <person name="Choi D.G."/>
            <person name="Jeon C.O."/>
        </authorList>
    </citation>
    <scope>NUCLEOTIDE SEQUENCE [LARGE SCALE GENOMIC DNA]</scope>
    <source>
        <strain evidence="6 7">ZQ420</strain>
    </source>
</reference>
<comment type="caution">
    <text evidence="6">The sequence shown here is derived from an EMBL/GenBank/DDBJ whole genome shotgun (WGS) entry which is preliminary data.</text>
</comment>
<evidence type="ECO:0000256" key="4">
    <source>
        <dbReference type="ARBA" id="ARBA00023163"/>
    </source>
</evidence>
<dbReference type="EMBL" id="JAPDFL010000001">
    <property type="protein sequence ID" value="MCW1932837.1"/>
    <property type="molecule type" value="Genomic_DNA"/>
</dbReference>
<dbReference type="Proteomes" id="UP001208938">
    <property type="component" value="Unassembled WGS sequence"/>
</dbReference>
<dbReference type="SUPFAM" id="SSF46785">
    <property type="entry name" value="Winged helix' DNA-binding domain"/>
    <property type="match status" value="2"/>
</dbReference>
<evidence type="ECO:0000313" key="6">
    <source>
        <dbReference type="EMBL" id="MCW1932837.1"/>
    </source>
</evidence>
<dbReference type="Pfam" id="PF00126">
    <property type="entry name" value="HTH_1"/>
    <property type="match status" value="2"/>
</dbReference>
<keyword evidence="2" id="KW-0805">Transcription regulation</keyword>
<dbReference type="Gene3D" id="1.10.10.10">
    <property type="entry name" value="Winged helix-like DNA-binding domain superfamily/Winged helix DNA-binding domain"/>
    <property type="match status" value="2"/>
</dbReference>
<keyword evidence="4" id="KW-0804">Transcription</keyword>
<evidence type="ECO:0000256" key="2">
    <source>
        <dbReference type="ARBA" id="ARBA00023015"/>
    </source>
</evidence>
<dbReference type="InterPro" id="IPR036390">
    <property type="entry name" value="WH_DNA-bd_sf"/>
</dbReference>
<dbReference type="Gene3D" id="3.40.190.10">
    <property type="entry name" value="Periplasmic binding protein-like II"/>
    <property type="match status" value="2"/>
</dbReference>
<comment type="similarity">
    <text evidence="1">Belongs to the LysR transcriptional regulatory family.</text>
</comment>
<protein>
    <submittedName>
        <fullName evidence="6">LysR family transcriptional regulator</fullName>
    </submittedName>
</protein>
<dbReference type="PRINTS" id="PR00039">
    <property type="entry name" value="HTHLYSR"/>
</dbReference>
<dbReference type="PANTHER" id="PTHR30126:SF98">
    <property type="entry name" value="HTH-TYPE TRANSCRIPTIONAL ACTIVATOR BAUR"/>
    <property type="match status" value="1"/>
</dbReference>